<evidence type="ECO:0000256" key="5">
    <source>
        <dbReference type="SAM" id="MobiDB-lite"/>
    </source>
</evidence>
<keyword evidence="2" id="KW-0677">Repeat</keyword>
<dbReference type="Pfam" id="PF25396">
    <property type="entry name" value="ZNFX1"/>
    <property type="match status" value="1"/>
</dbReference>
<feature type="domain" description="NF-X1-type" evidence="6">
    <location>
        <begin position="1452"/>
        <end position="1469"/>
    </location>
</feature>
<dbReference type="SMART" id="SM00438">
    <property type="entry name" value="ZnF_NFX"/>
    <property type="match status" value="4"/>
</dbReference>
<proteinExistence type="predicted"/>
<dbReference type="EMBL" id="CAJOBD010000033">
    <property type="protein sequence ID" value="CAF3545563.1"/>
    <property type="molecule type" value="Genomic_DNA"/>
</dbReference>
<dbReference type="Proteomes" id="UP000663864">
    <property type="component" value="Unassembled WGS sequence"/>
</dbReference>
<keyword evidence="1" id="KW-0479">Metal-binding</keyword>
<dbReference type="InterPro" id="IPR057373">
    <property type="entry name" value="ZNFX1"/>
</dbReference>
<dbReference type="InterPro" id="IPR041679">
    <property type="entry name" value="DNA2/NAM7-like_C"/>
</dbReference>
<dbReference type="Pfam" id="PF13086">
    <property type="entry name" value="AAA_11"/>
    <property type="match status" value="2"/>
</dbReference>
<evidence type="ECO:0000256" key="3">
    <source>
        <dbReference type="ARBA" id="ARBA00022771"/>
    </source>
</evidence>
<organism evidence="7 9">
    <name type="scientific">Rotaria sordida</name>
    <dbReference type="NCBI Taxonomy" id="392033"/>
    <lineage>
        <taxon>Eukaryota</taxon>
        <taxon>Metazoa</taxon>
        <taxon>Spiralia</taxon>
        <taxon>Gnathifera</taxon>
        <taxon>Rotifera</taxon>
        <taxon>Eurotatoria</taxon>
        <taxon>Bdelloidea</taxon>
        <taxon>Philodinida</taxon>
        <taxon>Philodinidae</taxon>
        <taxon>Rotaria</taxon>
    </lineage>
</organism>
<dbReference type="InterPro" id="IPR041677">
    <property type="entry name" value="DNA2/NAM7_AAA_11"/>
</dbReference>
<dbReference type="GO" id="GO:0031048">
    <property type="term" value="P:regulatory ncRNA-mediated heterochromatin formation"/>
    <property type="evidence" value="ECO:0007669"/>
    <property type="project" value="TreeGrafter"/>
</dbReference>
<dbReference type="EMBL" id="CAJNOT010000021">
    <property type="protein sequence ID" value="CAF0778608.1"/>
    <property type="molecule type" value="Genomic_DNA"/>
</dbReference>
<dbReference type="GO" id="GO:0008270">
    <property type="term" value="F:zinc ion binding"/>
    <property type="evidence" value="ECO:0007669"/>
    <property type="project" value="UniProtKB-KW"/>
</dbReference>
<dbReference type="Proteomes" id="UP000663836">
    <property type="component" value="Unassembled WGS sequence"/>
</dbReference>
<evidence type="ECO:0000256" key="1">
    <source>
        <dbReference type="ARBA" id="ARBA00022723"/>
    </source>
</evidence>
<comment type="caution">
    <text evidence="7">The sequence shown here is derived from an EMBL/GenBank/DDBJ whole genome shotgun (WGS) entry which is preliminary data.</text>
</comment>
<evidence type="ECO:0000313" key="7">
    <source>
        <dbReference type="EMBL" id="CAF0778608.1"/>
    </source>
</evidence>
<evidence type="ECO:0000256" key="4">
    <source>
        <dbReference type="ARBA" id="ARBA00022833"/>
    </source>
</evidence>
<dbReference type="Pfam" id="PF13087">
    <property type="entry name" value="AAA_12"/>
    <property type="match status" value="1"/>
</dbReference>
<dbReference type="InterPro" id="IPR027417">
    <property type="entry name" value="P-loop_NTPase"/>
</dbReference>
<feature type="region of interest" description="Disordered" evidence="5">
    <location>
        <begin position="1774"/>
        <end position="1795"/>
    </location>
</feature>
<dbReference type="PANTHER" id="PTHR10887">
    <property type="entry name" value="DNA2/NAM7 HELICASE FAMILY"/>
    <property type="match status" value="1"/>
</dbReference>
<dbReference type="SUPFAM" id="SSF52540">
    <property type="entry name" value="P-loop containing nucleoside triphosphate hydrolases"/>
    <property type="match status" value="1"/>
</dbReference>
<dbReference type="InterPro" id="IPR045055">
    <property type="entry name" value="DNA2/NAM7-like"/>
</dbReference>
<feature type="domain" description="NF-X1-type" evidence="6">
    <location>
        <begin position="1375"/>
        <end position="1392"/>
    </location>
</feature>
<keyword evidence="4" id="KW-0862">Zinc</keyword>
<evidence type="ECO:0000313" key="9">
    <source>
        <dbReference type="Proteomes" id="UP000663864"/>
    </source>
</evidence>
<keyword evidence="3" id="KW-0863">Zinc-finger</keyword>
<accession>A0A813RA63</accession>
<feature type="domain" description="NF-X1-type" evidence="6">
    <location>
        <begin position="1229"/>
        <end position="1253"/>
    </location>
</feature>
<feature type="compositionally biased region" description="Acidic residues" evidence="5">
    <location>
        <begin position="656"/>
        <end position="675"/>
    </location>
</feature>
<dbReference type="InterPro" id="IPR047187">
    <property type="entry name" value="SF1_C_Upf1"/>
</dbReference>
<dbReference type="GO" id="GO:0031380">
    <property type="term" value="C:nuclear RNA-directed RNA polymerase complex"/>
    <property type="evidence" value="ECO:0007669"/>
    <property type="project" value="TreeGrafter"/>
</dbReference>
<feature type="domain" description="NF-X1-type" evidence="6">
    <location>
        <begin position="1258"/>
        <end position="1277"/>
    </location>
</feature>
<dbReference type="PANTHER" id="PTHR10887:SF341">
    <property type="entry name" value="NFX1-TYPE ZINC FINGER-CONTAINING PROTEIN 1"/>
    <property type="match status" value="1"/>
</dbReference>
<dbReference type="InterPro" id="IPR000967">
    <property type="entry name" value="Znf_NFX1"/>
</dbReference>
<protein>
    <recommendedName>
        <fullName evidence="6">NF-X1-type domain-containing protein</fullName>
    </recommendedName>
</protein>
<evidence type="ECO:0000256" key="2">
    <source>
        <dbReference type="ARBA" id="ARBA00022737"/>
    </source>
</evidence>
<feature type="region of interest" description="Disordered" evidence="5">
    <location>
        <begin position="656"/>
        <end position="676"/>
    </location>
</feature>
<name>A0A813RA63_9BILA</name>
<sequence>MSFKKSFNSTANNLKNNETIDVKLVDQLNRFEHERNGCESLLEQPKLVDRFFSDSEMSDLTILIRFFRFLLQSMNASRQNGAKLIIRLPGSKLLEFSHSYLKYSSLNDKNQKDLLEKFVLILSKILQLLLELHPSCYQQLDSLGIFDRIEIYNQKISNEDIQTEVTTLISRVEELRIQHEKKIEKYKPEIETPLERDDPPPDDFHELSIYPTLNEIFQQQIPYLRKNITTGQYKNGTHYLDIHFRLLREDFLWPLREAICQYMSDDNRNVSFRNTNVRLYRNTILTGSICSQAGILFSLLIDLNSLPKTISWANSRRLIYGNLLAATFDDFDTSCFLLTVEDRSNIDKDGTLYVRCQKELCDYKLMKISPGTRFTLLETTSYFEAYRPILQALQNIKDDQIPLEKYLLQCDINVPLPNYFQQNSSIDFRPVLIKTSGECNEFDGDLSNVKDLSTWPNAQQLGLDESQYKALQLAITKSVALIQGPPGCGKTYLGVRLAELFYHNRARITGCERPILMICYTNHALDQFLSSIIQKLSLQPGEIVRVGGRSTHRQIEPYLIQKLRQQKRDIRSKNEELSTKYEILHNIKKQMDDCRIKYYQCSQQLLDINQLLHVIDRQQFLTLIEPILSKLDIFHRHWNTNKGGIYCCRLLESQESDEDSSDDSQSESENEDENENLSFYEKIQRMNNRIHCHKLNNLSDNDQQEINQLFIKWLDATPLQMILNKIKEQNEDNDGDDAFQEQRRKNKNKNKNKAKSVLEKILNDPILTTTTSNNTNIVDENPVNLEDDEEELRRLENVDNTYIPFTMPNQTNDKEYQKINIGQLEYMQHLLNNRTAFLSDNEIKNFKDLWSTSIDKEQRQALYRYWLRKYVQLLTDEWFHLNEQYDENYKSMQALWFTNDQIYMDKAFIIAMTTHCASRYQKVLKQIAPRICIVEEAAEVFESHIVTAIGERIEHLILIGDHVQLRPSPNVYTLAKHFNLDVSLFERLIKNQMPSVQLCVQHRSIPIISSLTHHFYDIPIINHESVNNRPSIIGITHPLYFINHGNFEENVSDGVSKRNPYESNYILQLADYLIKQGYDKNDITILTTYMGQRQQIQKSMNQLKHLKGIHVTVVDNFQGEENRIVLLSLVRSNADRRLGYIAVDNRICVALSRAQNGFYVIGNFHLLAEHNETWKIIINKMKQLKLIGSGLPINCPNHLDNQIICIYPHDFNKRPLGGCGLKCEARLSCGHQCPLTCHNTSHNLINCQKLCLKNYDDCEHQCQKKCHSTTICLPCHEMIHLKMPNCEHTSDIACFMRKNNQLECGVLVPYKCSLGHQVQVRCCDLRNKELQGRLCTRPCDFILECGHNCKGTCSTCLQSRFHRPCDQQELIVYICGHSRQQRCHELGPPCEQQYMKLCDHPDEPRILPSQCLVYQCNRFCQYKCRHLRCGQRCKSECDRQPCNKKCTRRFDCEHYCNGICGEPCIDCLVCREKELPNEIQKIIRSKNIRYATFVQLECDHLFETNILDEYIEKFENQNFLSNDSMYVEYPRCPKCQHPIIKCKRYSRLIKKIQQRIGNSIFSLKTLSSSLTDGFGVNSRSVIQYTDLPEYIIKIIKINTDKNRRRKLTELFVHVVNLFRKLSDEISKERDVILKTIYEHVEKNDSLFLTRQQWLDLENEYNRLLIIDTMKESDKLLESDRNEINNETLNDILFGPNPFNQFACQICYLLLNNDNENNDKWKSILPDETKWEDFEQDRLICDGKWLVCAQKIHLMWNKTITEQTTCSRCNMENEPSSAFGLSRGKSNSSRGRFYRR</sequence>
<dbReference type="GO" id="GO:0004386">
    <property type="term" value="F:helicase activity"/>
    <property type="evidence" value="ECO:0007669"/>
    <property type="project" value="InterPro"/>
</dbReference>
<feature type="region of interest" description="Disordered" evidence="5">
    <location>
        <begin position="731"/>
        <end position="754"/>
    </location>
</feature>
<evidence type="ECO:0000313" key="8">
    <source>
        <dbReference type="EMBL" id="CAF3545563.1"/>
    </source>
</evidence>
<evidence type="ECO:0000259" key="6">
    <source>
        <dbReference type="SMART" id="SM00438"/>
    </source>
</evidence>
<gene>
    <name evidence="8" type="ORF">JBS370_LOCUS1081</name>
    <name evidence="7" type="ORF">ZHD862_LOCUS1257</name>
</gene>
<reference evidence="7" key="1">
    <citation type="submission" date="2021-02" db="EMBL/GenBank/DDBJ databases">
        <authorList>
            <person name="Nowell W R."/>
        </authorList>
    </citation>
    <scope>NUCLEOTIDE SEQUENCE</scope>
</reference>
<dbReference type="CDD" id="cd18808">
    <property type="entry name" value="SF1_C_Upf1"/>
    <property type="match status" value="1"/>
</dbReference>
<dbReference type="Gene3D" id="3.40.50.300">
    <property type="entry name" value="P-loop containing nucleotide triphosphate hydrolases"/>
    <property type="match status" value="3"/>
</dbReference>
<feature type="compositionally biased region" description="Basic residues" evidence="5">
    <location>
        <begin position="744"/>
        <end position="754"/>
    </location>
</feature>